<name>A0A090QLI9_9GAMM</name>
<dbReference type="STRING" id="754436.JCM19237_5582"/>
<dbReference type="Proteomes" id="UP000029227">
    <property type="component" value="Unassembled WGS sequence"/>
</dbReference>
<proteinExistence type="predicted"/>
<dbReference type="EC" id="2.4.1.25" evidence="1"/>
<reference evidence="1 2" key="1">
    <citation type="journal article" date="2014" name="Genome Announc.">
        <title>Draft Genome Sequences of Two Vibrionaceae Species, Vibrio ponticus C121 and Photobacterium aphoticum C119, Isolated as Coral Reef Microbiota.</title>
        <authorList>
            <person name="Al-saari N."/>
            <person name="Meirelles P.M."/>
            <person name="Mino S."/>
            <person name="Suda W."/>
            <person name="Oshima K."/>
            <person name="Hattori M."/>
            <person name="Ohkuma M."/>
            <person name="Thompson F.L."/>
            <person name="Gomez-Gil B."/>
            <person name="Sawabe T."/>
            <person name="Sawabe T."/>
        </authorList>
    </citation>
    <scope>NUCLEOTIDE SEQUENCE [LARGE SCALE GENOMIC DNA]</scope>
    <source>
        <strain evidence="1 2">JCM 19237</strain>
    </source>
</reference>
<keyword evidence="1" id="KW-0808">Transferase</keyword>
<comment type="caution">
    <text evidence="1">The sequence shown here is derived from an EMBL/GenBank/DDBJ whole genome shotgun (WGS) entry which is preliminary data.</text>
</comment>
<organism evidence="1 2">
    <name type="scientific">Photobacterium aphoticum</name>
    <dbReference type="NCBI Taxonomy" id="754436"/>
    <lineage>
        <taxon>Bacteria</taxon>
        <taxon>Pseudomonadati</taxon>
        <taxon>Pseudomonadota</taxon>
        <taxon>Gammaproteobacteria</taxon>
        <taxon>Vibrionales</taxon>
        <taxon>Vibrionaceae</taxon>
        <taxon>Photobacterium</taxon>
    </lineage>
</organism>
<gene>
    <name evidence="1" type="ORF">JCM19237_5582</name>
</gene>
<evidence type="ECO:0000313" key="2">
    <source>
        <dbReference type="Proteomes" id="UP000029227"/>
    </source>
</evidence>
<dbReference type="eggNOG" id="COG1640">
    <property type="taxonomic scope" value="Bacteria"/>
</dbReference>
<dbReference type="EMBL" id="BBMN01000001">
    <property type="protein sequence ID" value="GAL02689.1"/>
    <property type="molecule type" value="Genomic_DNA"/>
</dbReference>
<dbReference type="GO" id="GO:0004134">
    <property type="term" value="F:4-alpha-glucanotransferase activity"/>
    <property type="evidence" value="ECO:0007669"/>
    <property type="project" value="UniProtKB-EC"/>
</dbReference>
<keyword evidence="1" id="KW-0328">Glycosyltransferase</keyword>
<protein>
    <submittedName>
        <fullName evidence="1">4-alpha-glucanotransferase</fullName>
        <ecNumber evidence="1">2.4.1.25</ecNumber>
    </submittedName>
</protein>
<evidence type="ECO:0000313" key="1">
    <source>
        <dbReference type="EMBL" id="GAL02689.1"/>
    </source>
</evidence>
<sequence>MKDDQVLKQVAEMVGIADHYVSAWGDEASVDSETIRRLLTALGYDTKNDEALLESAQKRLRRMCWHQ</sequence>
<dbReference type="AlphaFoldDB" id="A0A090QLI9"/>
<accession>A0A090QLI9</accession>